<dbReference type="Proteomes" id="UP000663868">
    <property type="component" value="Unassembled WGS sequence"/>
</dbReference>
<evidence type="ECO:0000313" key="4">
    <source>
        <dbReference type="EMBL" id="CAF4201592.1"/>
    </source>
</evidence>
<keyword evidence="1" id="KW-0472">Membrane</keyword>
<protein>
    <submittedName>
        <fullName evidence="4">Uncharacterized protein</fullName>
    </submittedName>
</protein>
<organism evidence="4 5">
    <name type="scientific">Adineta steineri</name>
    <dbReference type="NCBI Taxonomy" id="433720"/>
    <lineage>
        <taxon>Eukaryota</taxon>
        <taxon>Metazoa</taxon>
        <taxon>Spiralia</taxon>
        <taxon>Gnathifera</taxon>
        <taxon>Rotifera</taxon>
        <taxon>Eurotatoria</taxon>
        <taxon>Bdelloidea</taxon>
        <taxon>Adinetida</taxon>
        <taxon>Adinetidae</taxon>
        <taxon>Adineta</taxon>
    </lineage>
</organism>
<dbReference type="AlphaFoldDB" id="A0A820B4H8"/>
<dbReference type="EMBL" id="CAJNOE010003042">
    <property type="protein sequence ID" value="CAF1497927.1"/>
    <property type="molecule type" value="Genomic_DNA"/>
</dbReference>
<dbReference type="Gene3D" id="1.20.1070.10">
    <property type="entry name" value="Rhodopsin 7-helix transmembrane proteins"/>
    <property type="match status" value="1"/>
</dbReference>
<feature type="transmembrane region" description="Helical" evidence="1">
    <location>
        <begin position="124"/>
        <end position="145"/>
    </location>
</feature>
<keyword evidence="1" id="KW-1133">Transmembrane helix</keyword>
<evidence type="ECO:0000256" key="1">
    <source>
        <dbReference type="SAM" id="Phobius"/>
    </source>
</evidence>
<reference evidence="4" key="1">
    <citation type="submission" date="2021-02" db="EMBL/GenBank/DDBJ databases">
        <authorList>
            <person name="Nowell W R."/>
        </authorList>
    </citation>
    <scope>NUCLEOTIDE SEQUENCE</scope>
</reference>
<sequence>MSDDIIVRLLSIIIQANRIIISIQLIVGTFENLMNILIFTRRALRNNPCSLYFLASSIVVSLSDNVRNERLHTQDRELMKMLLIEVISSIICTVPFAIDTIFNAAVTNLTRSLSFMVVNTFADILAHVFIYFNPVVEFVFILPSLPKFREN</sequence>
<dbReference type="EMBL" id="CAJOBB010008120">
    <property type="protein sequence ID" value="CAF4201592.1"/>
    <property type="molecule type" value="Genomic_DNA"/>
</dbReference>
<dbReference type="Proteomes" id="UP000663845">
    <property type="component" value="Unassembled WGS sequence"/>
</dbReference>
<evidence type="ECO:0000313" key="5">
    <source>
        <dbReference type="Proteomes" id="UP000663868"/>
    </source>
</evidence>
<comment type="caution">
    <text evidence="4">The sequence shown here is derived from an EMBL/GenBank/DDBJ whole genome shotgun (WGS) entry which is preliminary data.</text>
</comment>
<keyword evidence="1" id="KW-0812">Transmembrane</keyword>
<feature type="transmembrane region" description="Helical" evidence="1">
    <location>
        <begin position="78"/>
        <end position="104"/>
    </location>
</feature>
<dbReference type="Proteomes" id="UP000663860">
    <property type="component" value="Unassembled WGS sequence"/>
</dbReference>
<evidence type="ECO:0000313" key="3">
    <source>
        <dbReference type="EMBL" id="CAF1497927.1"/>
    </source>
</evidence>
<proteinExistence type="predicted"/>
<evidence type="ECO:0000313" key="2">
    <source>
        <dbReference type="EMBL" id="CAF0722154.1"/>
    </source>
</evidence>
<dbReference type="EMBL" id="CAJNOG010000002">
    <property type="protein sequence ID" value="CAF0722154.1"/>
    <property type="molecule type" value="Genomic_DNA"/>
</dbReference>
<accession>A0A820B4H8</accession>
<name>A0A820B4H8_9BILA</name>
<gene>
    <name evidence="3" type="ORF">IZO911_LOCUS44856</name>
    <name evidence="2" type="ORF">JYZ213_LOCUS381</name>
    <name evidence="4" type="ORF">KXQ929_LOCUS40132</name>
</gene>